<name>A0AA35SAV7_GEOBA</name>
<organism evidence="2 3">
    <name type="scientific">Geodia barretti</name>
    <name type="common">Barrett's horny sponge</name>
    <dbReference type="NCBI Taxonomy" id="519541"/>
    <lineage>
        <taxon>Eukaryota</taxon>
        <taxon>Metazoa</taxon>
        <taxon>Porifera</taxon>
        <taxon>Demospongiae</taxon>
        <taxon>Heteroscleromorpha</taxon>
        <taxon>Tetractinellida</taxon>
        <taxon>Astrophorina</taxon>
        <taxon>Geodiidae</taxon>
        <taxon>Geodia</taxon>
    </lineage>
</organism>
<dbReference type="AlphaFoldDB" id="A0AA35SAV7"/>
<dbReference type="Proteomes" id="UP001174909">
    <property type="component" value="Unassembled WGS sequence"/>
</dbReference>
<comment type="caution">
    <text evidence="2">The sequence shown here is derived from an EMBL/GenBank/DDBJ whole genome shotgun (WGS) entry which is preliminary data.</text>
</comment>
<feature type="signal peptide" evidence="1">
    <location>
        <begin position="1"/>
        <end position="24"/>
    </location>
</feature>
<dbReference type="EMBL" id="CASHTH010002124">
    <property type="protein sequence ID" value="CAI8025146.1"/>
    <property type="molecule type" value="Genomic_DNA"/>
</dbReference>
<gene>
    <name evidence="2" type="ORF">GBAR_LOCUS14556</name>
</gene>
<evidence type="ECO:0000313" key="3">
    <source>
        <dbReference type="Proteomes" id="UP001174909"/>
    </source>
</evidence>
<accession>A0AA35SAV7</accession>
<evidence type="ECO:0008006" key="4">
    <source>
        <dbReference type="Google" id="ProtNLM"/>
    </source>
</evidence>
<feature type="non-terminal residue" evidence="2">
    <location>
        <position position="65"/>
    </location>
</feature>
<evidence type="ECO:0000313" key="2">
    <source>
        <dbReference type="EMBL" id="CAI8025146.1"/>
    </source>
</evidence>
<reference evidence="2" key="1">
    <citation type="submission" date="2023-03" db="EMBL/GenBank/DDBJ databases">
        <authorList>
            <person name="Steffen K."/>
            <person name="Cardenas P."/>
        </authorList>
    </citation>
    <scope>NUCLEOTIDE SEQUENCE</scope>
</reference>
<protein>
    <recommendedName>
        <fullName evidence="4">Secreted protein</fullName>
    </recommendedName>
</protein>
<sequence length="65" mass="7187">VSQYTHFNWLACVLLLICTRSNLAVCAVLRGPCRAFIVCPPGYSYHCSLITEACLRNHPTICATT</sequence>
<evidence type="ECO:0000256" key="1">
    <source>
        <dbReference type="SAM" id="SignalP"/>
    </source>
</evidence>
<keyword evidence="3" id="KW-1185">Reference proteome</keyword>
<proteinExistence type="predicted"/>
<keyword evidence="1" id="KW-0732">Signal</keyword>
<feature type="chain" id="PRO_5041217854" description="Secreted protein" evidence="1">
    <location>
        <begin position="25"/>
        <end position="65"/>
    </location>
</feature>